<organism evidence="7 8">
    <name type="scientific">Candidatus Curtissbacteria bacterium RIFCSPHIGHO2_01_FULL_41_13</name>
    <dbReference type="NCBI Taxonomy" id="1797745"/>
    <lineage>
        <taxon>Bacteria</taxon>
        <taxon>Candidatus Curtissiibacteriota</taxon>
    </lineage>
</organism>
<feature type="domain" description="KOW" evidence="6">
    <location>
        <begin position="3"/>
        <end position="30"/>
    </location>
</feature>
<dbReference type="EMBL" id="MFBA01000052">
    <property type="protein sequence ID" value="OGD84687.1"/>
    <property type="molecule type" value="Genomic_DNA"/>
</dbReference>
<dbReference type="InterPro" id="IPR041988">
    <property type="entry name" value="Ribosomal_uL24_KOW"/>
</dbReference>
<evidence type="ECO:0000256" key="4">
    <source>
        <dbReference type="ARBA" id="ARBA00035206"/>
    </source>
</evidence>
<sequence length="108" mass="12214">MFKFKAGDEVLVTAGRDKGKKGRVQKVITRENKVVVEGINIYKRHKKATKNQKSGIYEVARPIPLANVVVVCPKCSKLTRIGFRIEGPKKYRICKKCNGRLEDKGINK</sequence>
<dbReference type="InterPro" id="IPR008991">
    <property type="entry name" value="Translation_prot_SH3-like_sf"/>
</dbReference>
<evidence type="ECO:0000256" key="5">
    <source>
        <dbReference type="HAMAP-Rule" id="MF_01326"/>
    </source>
</evidence>
<dbReference type="PANTHER" id="PTHR12903">
    <property type="entry name" value="MITOCHONDRIAL RIBOSOMAL PROTEIN L24"/>
    <property type="match status" value="1"/>
</dbReference>
<comment type="function">
    <text evidence="5">One of the proteins that surrounds the polypeptide exit tunnel on the outside of the subunit.</text>
</comment>
<dbReference type="HAMAP" id="MF_01326_B">
    <property type="entry name" value="Ribosomal_uL24_B"/>
    <property type="match status" value="1"/>
</dbReference>
<dbReference type="GO" id="GO:1990904">
    <property type="term" value="C:ribonucleoprotein complex"/>
    <property type="evidence" value="ECO:0007669"/>
    <property type="project" value="UniProtKB-KW"/>
</dbReference>
<dbReference type="GO" id="GO:0003735">
    <property type="term" value="F:structural constituent of ribosome"/>
    <property type="evidence" value="ECO:0007669"/>
    <property type="project" value="InterPro"/>
</dbReference>
<dbReference type="GO" id="GO:0005840">
    <property type="term" value="C:ribosome"/>
    <property type="evidence" value="ECO:0007669"/>
    <property type="project" value="UniProtKB-KW"/>
</dbReference>
<dbReference type="CDD" id="cd06089">
    <property type="entry name" value="KOW_RPL26"/>
    <property type="match status" value="1"/>
</dbReference>
<gene>
    <name evidence="5" type="primary">rplX</name>
    <name evidence="7" type="ORF">A2696_03655</name>
</gene>
<keyword evidence="2 5" id="KW-0689">Ribosomal protein</keyword>
<reference evidence="7 8" key="1">
    <citation type="journal article" date="2016" name="Nat. Commun.">
        <title>Thousands of microbial genomes shed light on interconnected biogeochemical processes in an aquifer system.</title>
        <authorList>
            <person name="Anantharaman K."/>
            <person name="Brown C.T."/>
            <person name="Hug L.A."/>
            <person name="Sharon I."/>
            <person name="Castelle C.J."/>
            <person name="Probst A.J."/>
            <person name="Thomas B.C."/>
            <person name="Singh A."/>
            <person name="Wilkins M.J."/>
            <person name="Karaoz U."/>
            <person name="Brodie E.L."/>
            <person name="Williams K.H."/>
            <person name="Hubbard S.S."/>
            <person name="Banfield J.F."/>
        </authorList>
    </citation>
    <scope>NUCLEOTIDE SEQUENCE [LARGE SCALE GENOMIC DNA]</scope>
</reference>
<dbReference type="SUPFAM" id="SSF50104">
    <property type="entry name" value="Translation proteins SH3-like domain"/>
    <property type="match status" value="1"/>
</dbReference>
<accession>A0A1F5FYK6</accession>
<protein>
    <recommendedName>
        <fullName evidence="4 5">Large ribosomal subunit protein uL24</fullName>
    </recommendedName>
</protein>
<dbReference type="Proteomes" id="UP000177069">
    <property type="component" value="Unassembled WGS sequence"/>
</dbReference>
<proteinExistence type="inferred from homology"/>
<dbReference type="Gene3D" id="2.30.30.30">
    <property type="match status" value="1"/>
</dbReference>
<dbReference type="GO" id="GO:0006412">
    <property type="term" value="P:translation"/>
    <property type="evidence" value="ECO:0007669"/>
    <property type="project" value="UniProtKB-UniRule"/>
</dbReference>
<evidence type="ECO:0000313" key="7">
    <source>
        <dbReference type="EMBL" id="OGD84687.1"/>
    </source>
</evidence>
<dbReference type="CDD" id="cd00065">
    <property type="entry name" value="FYVE_like_SF"/>
    <property type="match status" value="1"/>
</dbReference>
<keyword evidence="3 5" id="KW-0687">Ribonucleoprotein</keyword>
<comment type="similarity">
    <text evidence="1 5">Belongs to the universal ribosomal protein uL24 family.</text>
</comment>
<dbReference type="SMART" id="SM00739">
    <property type="entry name" value="KOW"/>
    <property type="match status" value="1"/>
</dbReference>
<comment type="function">
    <text evidence="5">One of two assembly initiator proteins, it binds directly to the 5'-end of the 23S rRNA, where it nucleates assembly of the 50S subunit.</text>
</comment>
<dbReference type="InterPro" id="IPR003256">
    <property type="entry name" value="Ribosomal_uL24"/>
</dbReference>
<dbReference type="Pfam" id="PF00467">
    <property type="entry name" value="KOW"/>
    <property type="match status" value="1"/>
</dbReference>
<dbReference type="InterPro" id="IPR005824">
    <property type="entry name" value="KOW"/>
</dbReference>
<evidence type="ECO:0000259" key="6">
    <source>
        <dbReference type="SMART" id="SM00739"/>
    </source>
</evidence>
<dbReference type="NCBIfam" id="TIGR01079">
    <property type="entry name" value="rplX_bact"/>
    <property type="match status" value="1"/>
</dbReference>
<dbReference type="GO" id="GO:0019843">
    <property type="term" value="F:rRNA binding"/>
    <property type="evidence" value="ECO:0007669"/>
    <property type="project" value="UniProtKB-UniRule"/>
</dbReference>
<dbReference type="InterPro" id="IPR057264">
    <property type="entry name" value="Ribosomal_uL24_C"/>
</dbReference>
<dbReference type="Pfam" id="PF17136">
    <property type="entry name" value="ribosomal_L24"/>
    <property type="match status" value="1"/>
</dbReference>
<evidence type="ECO:0000256" key="3">
    <source>
        <dbReference type="ARBA" id="ARBA00023274"/>
    </source>
</evidence>
<dbReference type="AlphaFoldDB" id="A0A1F5FYK6"/>
<keyword evidence="5" id="KW-0699">rRNA-binding</keyword>
<dbReference type="InterPro" id="IPR014722">
    <property type="entry name" value="Rib_uL2_dom2"/>
</dbReference>
<comment type="caution">
    <text evidence="7">The sequence shown here is derived from an EMBL/GenBank/DDBJ whole genome shotgun (WGS) entry which is preliminary data.</text>
</comment>
<comment type="subunit">
    <text evidence="5">Part of the 50S ribosomal subunit.</text>
</comment>
<evidence type="ECO:0000256" key="2">
    <source>
        <dbReference type="ARBA" id="ARBA00022980"/>
    </source>
</evidence>
<evidence type="ECO:0000313" key="8">
    <source>
        <dbReference type="Proteomes" id="UP000177069"/>
    </source>
</evidence>
<name>A0A1F5FYK6_9BACT</name>
<keyword evidence="5" id="KW-0694">RNA-binding</keyword>
<evidence type="ECO:0000256" key="1">
    <source>
        <dbReference type="ARBA" id="ARBA00010618"/>
    </source>
</evidence>